<dbReference type="InterPro" id="IPR003852">
    <property type="entry name" value="Sig_transdc_His_kinase_KdpD_N"/>
</dbReference>
<evidence type="ECO:0000256" key="7">
    <source>
        <dbReference type="ARBA" id="ARBA00022741"/>
    </source>
</evidence>
<dbReference type="Gene3D" id="3.40.50.620">
    <property type="entry name" value="HUPs"/>
    <property type="match status" value="1"/>
</dbReference>
<dbReference type="InterPro" id="IPR027417">
    <property type="entry name" value="P-loop_NTPase"/>
</dbReference>
<evidence type="ECO:0000256" key="1">
    <source>
        <dbReference type="ARBA" id="ARBA00000085"/>
    </source>
</evidence>
<dbReference type="InterPro" id="IPR005467">
    <property type="entry name" value="His_kinase_dom"/>
</dbReference>
<dbReference type="InterPro" id="IPR003594">
    <property type="entry name" value="HATPase_dom"/>
</dbReference>
<dbReference type="InterPro" id="IPR004358">
    <property type="entry name" value="Sig_transdc_His_kin-like_C"/>
</dbReference>
<evidence type="ECO:0000256" key="12">
    <source>
        <dbReference type="ARBA" id="ARBA00023136"/>
    </source>
</evidence>
<dbReference type="GO" id="GO:0005886">
    <property type="term" value="C:plasma membrane"/>
    <property type="evidence" value="ECO:0007669"/>
    <property type="project" value="TreeGrafter"/>
</dbReference>
<dbReference type="CDD" id="cd01987">
    <property type="entry name" value="USP_KdpD-like"/>
    <property type="match status" value="1"/>
</dbReference>
<feature type="transmembrane region" description="Helical" evidence="13">
    <location>
        <begin position="405"/>
        <end position="423"/>
    </location>
</feature>
<dbReference type="Pfam" id="PF00512">
    <property type="entry name" value="HisKA"/>
    <property type="match status" value="1"/>
</dbReference>
<dbReference type="Gene3D" id="1.10.287.130">
    <property type="match status" value="1"/>
</dbReference>
<keyword evidence="12 13" id="KW-0472">Membrane</keyword>
<dbReference type="SMART" id="SM00387">
    <property type="entry name" value="HATPase_c"/>
    <property type="match status" value="1"/>
</dbReference>
<dbReference type="InterPro" id="IPR025201">
    <property type="entry name" value="KdpD_TM"/>
</dbReference>
<evidence type="ECO:0000259" key="14">
    <source>
        <dbReference type="PROSITE" id="PS50109"/>
    </source>
</evidence>
<dbReference type="GO" id="GO:0005737">
    <property type="term" value="C:cytoplasm"/>
    <property type="evidence" value="ECO:0007669"/>
    <property type="project" value="UniProtKB-ARBA"/>
</dbReference>
<dbReference type="EMBL" id="MCGH01000002">
    <property type="protein sequence ID" value="ODM05324.1"/>
    <property type="molecule type" value="Genomic_DNA"/>
</dbReference>
<comment type="caution">
    <text evidence="15">The sequence shown here is derived from an EMBL/GenBank/DDBJ whole genome shotgun (WGS) entry which is preliminary data.</text>
</comment>
<dbReference type="InterPro" id="IPR038318">
    <property type="entry name" value="KdpD_sf"/>
</dbReference>
<dbReference type="CDD" id="cd00075">
    <property type="entry name" value="HATPase"/>
    <property type="match status" value="1"/>
</dbReference>
<evidence type="ECO:0000256" key="6">
    <source>
        <dbReference type="ARBA" id="ARBA00022692"/>
    </source>
</evidence>
<evidence type="ECO:0000256" key="11">
    <source>
        <dbReference type="ARBA" id="ARBA00023012"/>
    </source>
</evidence>
<dbReference type="Gene3D" id="1.20.120.620">
    <property type="entry name" value="Backbone structure of the membrane domain of e. Coli histidine kinase receptor kdpd"/>
    <property type="match status" value="1"/>
</dbReference>
<dbReference type="Pfam" id="PF02518">
    <property type="entry name" value="HATPase_c"/>
    <property type="match status" value="1"/>
</dbReference>
<dbReference type="PANTHER" id="PTHR45569">
    <property type="entry name" value="SENSOR PROTEIN KDPD"/>
    <property type="match status" value="1"/>
</dbReference>
<dbReference type="AlphaFoldDB" id="A0A1E3A978"/>
<keyword evidence="11" id="KW-0902">Two-component regulatory system</keyword>
<dbReference type="InterPro" id="IPR036097">
    <property type="entry name" value="HisK_dim/P_sf"/>
</dbReference>
<dbReference type="GO" id="GO:0005524">
    <property type="term" value="F:ATP binding"/>
    <property type="evidence" value="ECO:0007669"/>
    <property type="project" value="UniProtKB-KW"/>
</dbReference>
<dbReference type="InterPro" id="IPR006016">
    <property type="entry name" value="UspA"/>
</dbReference>
<proteinExistence type="predicted"/>
<keyword evidence="5 15" id="KW-0808">Transferase</keyword>
<keyword evidence="8" id="KW-0418">Kinase</keyword>
<keyword evidence="10 13" id="KW-1133">Transmembrane helix</keyword>
<evidence type="ECO:0000256" key="13">
    <source>
        <dbReference type="SAM" id="Phobius"/>
    </source>
</evidence>
<protein>
    <recommendedName>
        <fullName evidence="3">histidine kinase</fullName>
        <ecNumber evidence="3">2.7.13.3</ecNumber>
    </recommendedName>
</protein>
<dbReference type="Pfam" id="PF00582">
    <property type="entry name" value="Usp"/>
    <property type="match status" value="1"/>
</dbReference>
<feature type="domain" description="Histidine kinase" evidence="14">
    <location>
        <begin position="680"/>
        <end position="897"/>
    </location>
</feature>
<dbReference type="Pfam" id="PF02702">
    <property type="entry name" value="KdpD"/>
    <property type="match status" value="1"/>
</dbReference>
<evidence type="ECO:0000256" key="9">
    <source>
        <dbReference type="ARBA" id="ARBA00022840"/>
    </source>
</evidence>
<dbReference type="FunFam" id="3.40.50.300:FF:000483">
    <property type="entry name" value="Sensor histidine kinase KdpD"/>
    <property type="match status" value="1"/>
</dbReference>
<evidence type="ECO:0000256" key="2">
    <source>
        <dbReference type="ARBA" id="ARBA00004141"/>
    </source>
</evidence>
<dbReference type="PANTHER" id="PTHR45569:SF1">
    <property type="entry name" value="SENSOR PROTEIN KDPD"/>
    <property type="match status" value="1"/>
</dbReference>
<dbReference type="RefSeq" id="WP_069153334.1">
    <property type="nucleotide sequence ID" value="NZ_DAWDRA010000104.1"/>
</dbReference>
<evidence type="ECO:0000256" key="4">
    <source>
        <dbReference type="ARBA" id="ARBA00022553"/>
    </source>
</evidence>
<feature type="transmembrane region" description="Helical" evidence="13">
    <location>
        <begin position="429"/>
        <end position="446"/>
    </location>
</feature>
<evidence type="ECO:0000256" key="10">
    <source>
        <dbReference type="ARBA" id="ARBA00022989"/>
    </source>
</evidence>
<dbReference type="Pfam" id="PF13493">
    <property type="entry name" value="DUF4118"/>
    <property type="match status" value="1"/>
</dbReference>
<gene>
    <name evidence="15" type="primary">kdpD_2</name>
    <name evidence="15" type="ORF">BEI61_01209</name>
</gene>
<accession>A0A1E3A978</accession>
<dbReference type="SUPFAM" id="SSF55874">
    <property type="entry name" value="ATPase domain of HSP90 chaperone/DNA topoisomerase II/histidine kinase"/>
    <property type="match status" value="1"/>
</dbReference>
<dbReference type="InterPro" id="IPR014729">
    <property type="entry name" value="Rossmann-like_a/b/a_fold"/>
</dbReference>
<dbReference type="Proteomes" id="UP000094067">
    <property type="component" value="Unassembled WGS sequence"/>
</dbReference>
<dbReference type="GO" id="GO:0000155">
    <property type="term" value="F:phosphorelay sensor kinase activity"/>
    <property type="evidence" value="ECO:0007669"/>
    <property type="project" value="InterPro"/>
</dbReference>
<dbReference type="Gene3D" id="3.30.565.10">
    <property type="entry name" value="Histidine kinase-like ATPase, C-terminal domain"/>
    <property type="match status" value="1"/>
</dbReference>
<dbReference type="PATRIC" id="fig|1432052.4.peg.1359"/>
<evidence type="ECO:0000256" key="5">
    <source>
        <dbReference type="ARBA" id="ARBA00022679"/>
    </source>
</evidence>
<feature type="transmembrane region" description="Helical" evidence="13">
    <location>
        <begin position="453"/>
        <end position="474"/>
    </location>
</feature>
<organism evidence="15 16">
    <name type="scientific">Eisenbergiella tayi</name>
    <dbReference type="NCBI Taxonomy" id="1432052"/>
    <lineage>
        <taxon>Bacteria</taxon>
        <taxon>Bacillati</taxon>
        <taxon>Bacillota</taxon>
        <taxon>Clostridia</taxon>
        <taxon>Lachnospirales</taxon>
        <taxon>Lachnospiraceae</taxon>
        <taxon>Eisenbergiella</taxon>
    </lineage>
</organism>
<evidence type="ECO:0000313" key="15">
    <source>
        <dbReference type="EMBL" id="ODM05324.1"/>
    </source>
</evidence>
<sequence length="910" mass="101838">MENNRPDPDKLLEQVKEEESRINQGKLKIFFGYAAGVGKTYAMLEAAAQMAEAGVDVAAGYIEPHARPETMALLDGLEQLPVLEIPYKNIVLREFDLDAALKRRAQLLLVDELAHTNAAGCRHTKRYQDIQELLKEGISVYTTVNVQHLESLNDIVASITGITVQERIPDFVFDQADQVELVDIEPAELLERLREGKVYCPKQAGTAMDHFFTLDNLTALREIALRRTADQVNRVTEKNREQNRESEYYTGEHILVCLSASPSNAKVIRAAARMANAFRARFTAVHVEAPGGEGMGDEDALRLRMNQRLAEQLGAKTVTLYGGDITRQIAEYARISGVSKIVLGRSYTKKKLFSQNVNFADQLTALVPRMEIYLIPDTYTRPYAKKNRLESIIAVKDKNYLKDSLAMLAVLGISTILAFLFRLLGINEANIVTIYILGVLIIALITENQIYNLLASVLSVVCFNIFFTIPYNSLKVRDPGYMITFLIMFLAGFITASLAKKVKSYGRQAVRKAWRMEILLDTSRKLQMAYGEKAIAETVAGQLVKLLDKDVVYYPGEPREGVRPYCFPREKNSCIERLLTKDETAVASWSYRNNKHAGASTGTLPGAKGLYLAVRSANAVYGVVGICLEDGFLPAFDESILNAMLNEAALALEKEQSTEDKNRARLQIRQEQLRSNLLRSISHDLRTPLTSISGNSGMLMQQGDNLSADQKQKLYEDIYDDSVWLYNLVENLLSVTKIENGSMELKQQPELLEDVISEALSHIRRRLRGHKIQVHLEDEFLMAWMDAKLIMQVIMNIVDNAIKYTPEDSHIDISAKKLGDRIYINIADDGQGIPDDRKEKVFDLFYTGEYQAADGTRSMGVGLSLCRSIVEAHGGKLEVRDNVPKGTCFLFDLKAEDVGGDNFPETAGKA</sequence>
<comment type="catalytic activity">
    <reaction evidence="1">
        <text>ATP + protein L-histidine = ADP + protein N-phospho-L-histidine.</text>
        <dbReference type="EC" id="2.7.13.3"/>
    </reaction>
</comment>
<dbReference type="SUPFAM" id="SSF47384">
    <property type="entry name" value="Homodimeric domain of signal transducing histidine kinase"/>
    <property type="match status" value="1"/>
</dbReference>
<evidence type="ECO:0000256" key="8">
    <source>
        <dbReference type="ARBA" id="ARBA00022777"/>
    </source>
</evidence>
<dbReference type="InterPro" id="IPR036890">
    <property type="entry name" value="HATPase_C_sf"/>
</dbReference>
<dbReference type="EC" id="2.7.13.3" evidence="3"/>
<keyword evidence="7" id="KW-0547">Nucleotide-binding</keyword>
<name>A0A1E3A978_9FIRM</name>
<keyword evidence="9" id="KW-0067">ATP-binding</keyword>
<dbReference type="InterPro" id="IPR052023">
    <property type="entry name" value="Histidine_kinase_KdpD"/>
</dbReference>
<comment type="subcellular location">
    <subcellularLocation>
        <location evidence="2">Membrane</location>
        <topology evidence="2">Multi-pass membrane protein</topology>
    </subcellularLocation>
</comment>
<evidence type="ECO:0000313" key="16">
    <source>
        <dbReference type="Proteomes" id="UP000094067"/>
    </source>
</evidence>
<keyword evidence="4" id="KW-0597">Phosphoprotein</keyword>
<reference evidence="15 16" key="1">
    <citation type="submission" date="2016-07" db="EMBL/GenBank/DDBJ databases">
        <title>Characterization of isolates of Eisenbergiella tayi derived from blood cultures, using whole genome sequencing.</title>
        <authorList>
            <person name="Burdz T."/>
            <person name="Wiebe D."/>
            <person name="Huynh C."/>
            <person name="Bernard K."/>
        </authorList>
    </citation>
    <scope>NUCLEOTIDE SEQUENCE [LARGE SCALE GENOMIC DNA]</scope>
    <source>
        <strain evidence="15 16">NML 110608</strain>
    </source>
</reference>
<dbReference type="Gene3D" id="3.30.450.40">
    <property type="match status" value="1"/>
</dbReference>
<feature type="transmembrane region" description="Helical" evidence="13">
    <location>
        <begin position="480"/>
        <end position="499"/>
    </location>
</feature>
<dbReference type="CDD" id="cd00082">
    <property type="entry name" value="HisKA"/>
    <property type="match status" value="1"/>
</dbReference>
<keyword evidence="6 13" id="KW-0812">Transmembrane</keyword>
<dbReference type="SUPFAM" id="SSF52402">
    <property type="entry name" value="Adenine nucleotide alpha hydrolases-like"/>
    <property type="match status" value="1"/>
</dbReference>
<dbReference type="Gene3D" id="3.40.50.300">
    <property type="entry name" value="P-loop containing nucleotide triphosphate hydrolases"/>
    <property type="match status" value="1"/>
</dbReference>
<dbReference type="PROSITE" id="PS50109">
    <property type="entry name" value="HIS_KIN"/>
    <property type="match status" value="1"/>
</dbReference>
<dbReference type="SMART" id="SM00388">
    <property type="entry name" value="HisKA"/>
    <property type="match status" value="1"/>
</dbReference>
<dbReference type="PRINTS" id="PR00344">
    <property type="entry name" value="BCTRLSENSOR"/>
</dbReference>
<evidence type="ECO:0000256" key="3">
    <source>
        <dbReference type="ARBA" id="ARBA00012438"/>
    </source>
</evidence>
<dbReference type="InterPro" id="IPR029016">
    <property type="entry name" value="GAF-like_dom_sf"/>
</dbReference>
<dbReference type="InterPro" id="IPR003661">
    <property type="entry name" value="HisK_dim/P_dom"/>
</dbReference>